<name>A0A8S3TVW1_MYTED</name>
<organism evidence="2 3">
    <name type="scientific">Mytilus edulis</name>
    <name type="common">Blue mussel</name>
    <dbReference type="NCBI Taxonomy" id="6550"/>
    <lineage>
        <taxon>Eukaryota</taxon>
        <taxon>Metazoa</taxon>
        <taxon>Spiralia</taxon>
        <taxon>Lophotrochozoa</taxon>
        <taxon>Mollusca</taxon>
        <taxon>Bivalvia</taxon>
        <taxon>Autobranchia</taxon>
        <taxon>Pteriomorphia</taxon>
        <taxon>Mytilida</taxon>
        <taxon>Mytiloidea</taxon>
        <taxon>Mytilidae</taxon>
        <taxon>Mytilinae</taxon>
        <taxon>Mytilus</taxon>
    </lineage>
</organism>
<reference evidence="2" key="1">
    <citation type="submission" date="2021-03" db="EMBL/GenBank/DDBJ databases">
        <authorList>
            <person name="Bekaert M."/>
        </authorList>
    </citation>
    <scope>NUCLEOTIDE SEQUENCE</scope>
</reference>
<evidence type="ECO:0000256" key="1">
    <source>
        <dbReference type="SAM" id="Phobius"/>
    </source>
</evidence>
<protein>
    <submittedName>
        <fullName evidence="2">Uncharacterized protein</fullName>
    </submittedName>
</protein>
<keyword evidence="1" id="KW-0812">Transmembrane</keyword>
<keyword evidence="1" id="KW-0472">Membrane</keyword>
<dbReference type="Proteomes" id="UP000683360">
    <property type="component" value="Unassembled WGS sequence"/>
</dbReference>
<comment type="caution">
    <text evidence="2">The sequence shown here is derived from an EMBL/GenBank/DDBJ whole genome shotgun (WGS) entry which is preliminary data.</text>
</comment>
<proteinExistence type="predicted"/>
<keyword evidence="1" id="KW-1133">Transmembrane helix</keyword>
<keyword evidence="3" id="KW-1185">Reference proteome</keyword>
<dbReference type="EMBL" id="CAJPWZ010002407">
    <property type="protein sequence ID" value="CAG2237828.1"/>
    <property type="molecule type" value="Genomic_DNA"/>
</dbReference>
<feature type="transmembrane region" description="Helical" evidence="1">
    <location>
        <begin position="165"/>
        <end position="185"/>
    </location>
</feature>
<feature type="transmembrane region" description="Helical" evidence="1">
    <location>
        <begin position="255"/>
        <end position="281"/>
    </location>
</feature>
<evidence type="ECO:0000313" key="3">
    <source>
        <dbReference type="Proteomes" id="UP000683360"/>
    </source>
</evidence>
<evidence type="ECO:0000313" key="2">
    <source>
        <dbReference type="EMBL" id="CAG2237828.1"/>
    </source>
</evidence>
<sequence length="314" mass="35633">MIKCTKDILLHDALIVVDSENAQNRAVKLNLFTGAIGVWLSIINKTHSSTNNVNLTKLFQLCEGICNSHLTNILDNIDEEVPETIKSLYFHLMEKKDKMLNLKPLCDRCLKPLSRGLFKLDPVNQRSDTSNLCRLLPSSDSCTFKPKKNVLLNSKRSIGEYVFEFFYYTQAVCVCLQFITVIFLLPHIVCCLNTFCSWCTTCTGTDICLSFCFSDCFRWLLILIDGFVVGILCIISCSVLGLYLSPRDLKQIDGYFYCISSGILGIIKDFVYFQLVGYIVYLKKVGFTSDGYFYGCDSQNSDIDADKKLETTKY</sequence>
<accession>A0A8S3TVW1</accession>
<dbReference type="OrthoDB" id="6122297at2759"/>
<gene>
    <name evidence="2" type="ORF">MEDL_50259</name>
</gene>
<dbReference type="AlphaFoldDB" id="A0A8S3TVW1"/>
<feature type="transmembrane region" description="Helical" evidence="1">
    <location>
        <begin position="219"/>
        <end position="243"/>
    </location>
</feature>